<feature type="compositionally biased region" description="Basic and acidic residues" evidence="1">
    <location>
        <begin position="89"/>
        <end position="104"/>
    </location>
</feature>
<dbReference type="WBParaSite" id="Minc3s05186g37755">
    <property type="protein sequence ID" value="Minc3s05186g37755"/>
    <property type="gene ID" value="Minc3s05186g37755"/>
</dbReference>
<evidence type="ECO:0000313" key="3">
    <source>
        <dbReference type="WBParaSite" id="Minc3s05186g37755"/>
    </source>
</evidence>
<feature type="region of interest" description="Disordered" evidence="1">
    <location>
        <begin position="1"/>
        <end position="26"/>
    </location>
</feature>
<feature type="compositionally biased region" description="Low complexity" evidence="1">
    <location>
        <begin position="59"/>
        <end position="68"/>
    </location>
</feature>
<proteinExistence type="predicted"/>
<keyword evidence="2" id="KW-1185">Reference proteome</keyword>
<accession>A0A914NBR4</accession>
<feature type="region of interest" description="Disordered" evidence="1">
    <location>
        <begin position="41"/>
        <end position="108"/>
    </location>
</feature>
<sequence>MNSNSKDVETINLDGDETQNNGSQGSIITAEEIELFRDFISKQQKKKEASENRRRKSKSNSTSSPDKSTPAKKTKTPEKKIMKNLSETQAKDGEAKQMSDKEKKDDDDELHQAILNYEGDFSESEDDNPMGLNESASKKMRIERNYHKRFTVPAALIDRAQLLKHQRRGIFVYQCESCRESQKKREFYLFSTGIDGLSVLTIELCAEDLDKNISLGMHYSGYFGHSNNGHQSGSKMSMLDLDDDEFEFSRGASITKGTDKKLLNLGKYCWILHQCAQCSDLTKKLANELFIKKKGGIYELSFPLRSALTAQPPTLSTSKKHMAH</sequence>
<organism evidence="2 3">
    <name type="scientific">Meloidogyne incognita</name>
    <name type="common">Southern root-knot nematode worm</name>
    <name type="synonym">Oxyuris incognita</name>
    <dbReference type="NCBI Taxonomy" id="6306"/>
    <lineage>
        <taxon>Eukaryota</taxon>
        <taxon>Metazoa</taxon>
        <taxon>Ecdysozoa</taxon>
        <taxon>Nematoda</taxon>
        <taxon>Chromadorea</taxon>
        <taxon>Rhabditida</taxon>
        <taxon>Tylenchina</taxon>
        <taxon>Tylenchomorpha</taxon>
        <taxon>Tylenchoidea</taxon>
        <taxon>Meloidogynidae</taxon>
        <taxon>Meloidogyninae</taxon>
        <taxon>Meloidogyne</taxon>
        <taxon>Meloidogyne incognita group</taxon>
    </lineage>
</organism>
<evidence type="ECO:0000256" key="1">
    <source>
        <dbReference type="SAM" id="MobiDB-lite"/>
    </source>
</evidence>
<dbReference type="AlphaFoldDB" id="A0A914NBR4"/>
<feature type="compositionally biased region" description="Basic and acidic residues" evidence="1">
    <location>
        <begin position="41"/>
        <end position="52"/>
    </location>
</feature>
<reference evidence="3" key="1">
    <citation type="submission" date="2022-11" db="UniProtKB">
        <authorList>
            <consortium name="WormBaseParasite"/>
        </authorList>
    </citation>
    <scope>IDENTIFICATION</scope>
</reference>
<protein>
    <submittedName>
        <fullName evidence="3">Uncharacterized protein</fullName>
    </submittedName>
</protein>
<name>A0A914NBR4_MELIC</name>
<dbReference type="Proteomes" id="UP000887563">
    <property type="component" value="Unplaced"/>
</dbReference>
<evidence type="ECO:0000313" key="2">
    <source>
        <dbReference type="Proteomes" id="UP000887563"/>
    </source>
</evidence>